<evidence type="ECO:0000313" key="2">
    <source>
        <dbReference type="Proteomes" id="UP001159363"/>
    </source>
</evidence>
<keyword evidence="2" id="KW-1185">Reference proteome</keyword>
<protein>
    <submittedName>
        <fullName evidence="1">Uncharacterized protein</fullName>
    </submittedName>
</protein>
<evidence type="ECO:0000313" key="1">
    <source>
        <dbReference type="EMBL" id="KAJ8891753.1"/>
    </source>
</evidence>
<dbReference type="EMBL" id="JARBHB010000002">
    <property type="protein sequence ID" value="KAJ8891753.1"/>
    <property type="molecule type" value="Genomic_DNA"/>
</dbReference>
<organism evidence="1 2">
    <name type="scientific">Dryococelus australis</name>
    <dbReference type="NCBI Taxonomy" id="614101"/>
    <lineage>
        <taxon>Eukaryota</taxon>
        <taxon>Metazoa</taxon>
        <taxon>Ecdysozoa</taxon>
        <taxon>Arthropoda</taxon>
        <taxon>Hexapoda</taxon>
        <taxon>Insecta</taxon>
        <taxon>Pterygota</taxon>
        <taxon>Neoptera</taxon>
        <taxon>Polyneoptera</taxon>
        <taxon>Phasmatodea</taxon>
        <taxon>Verophasmatodea</taxon>
        <taxon>Anareolatae</taxon>
        <taxon>Phasmatidae</taxon>
        <taxon>Eurycanthinae</taxon>
        <taxon>Dryococelus</taxon>
    </lineage>
</organism>
<dbReference type="Proteomes" id="UP001159363">
    <property type="component" value="Chromosome 2"/>
</dbReference>
<comment type="caution">
    <text evidence="1">The sequence shown here is derived from an EMBL/GenBank/DDBJ whole genome shotgun (WGS) entry which is preliminary data.</text>
</comment>
<accession>A0ABQ9I526</accession>
<gene>
    <name evidence="1" type="ORF">PR048_004306</name>
</gene>
<proteinExistence type="predicted"/>
<name>A0ABQ9I526_9NEOP</name>
<reference evidence="1 2" key="1">
    <citation type="submission" date="2023-02" db="EMBL/GenBank/DDBJ databases">
        <title>LHISI_Scaffold_Assembly.</title>
        <authorList>
            <person name="Stuart O.P."/>
            <person name="Cleave R."/>
            <person name="Magrath M.J.L."/>
            <person name="Mikheyev A.S."/>
        </authorList>
    </citation>
    <scope>NUCLEOTIDE SEQUENCE [LARGE SCALE GENOMIC DNA]</scope>
    <source>
        <strain evidence="1">Daus_M_001</strain>
        <tissue evidence="1">Leg muscle</tissue>
    </source>
</reference>
<sequence length="72" mass="8173">MFGNILLNGVPLHLVFLRDPYFDMNAILQFSLQNDLLRNAQKSQAILIASNKLLHKVDKSISSHTFFGWSAL</sequence>